<evidence type="ECO:0000313" key="1">
    <source>
        <dbReference type="EMBL" id="QNN61523.1"/>
    </source>
</evidence>
<dbReference type="EMBL" id="CP060715">
    <property type="protein sequence ID" value="QNN61523.1"/>
    <property type="molecule type" value="Genomic_DNA"/>
</dbReference>
<sequence length="59" mass="7293">METEEKIKFCERKIIDLEKLFKKELATNYAKKCFHEELLLQKMFFERMICQLKNSKEFV</sequence>
<gene>
    <name evidence="1" type="ORF">H9L01_03990</name>
</gene>
<dbReference type="AlphaFoldDB" id="A0A7G9S0Z8"/>
<reference evidence="1 2" key="1">
    <citation type="submission" date="2020-08" db="EMBL/GenBank/DDBJ databases">
        <title>Genome sequence of Erysipelothrix inopinata DSM 15511T.</title>
        <authorList>
            <person name="Hyun D.-W."/>
            <person name="Bae J.-W."/>
        </authorList>
    </citation>
    <scope>NUCLEOTIDE SEQUENCE [LARGE SCALE GENOMIC DNA]</scope>
    <source>
        <strain evidence="1 2">DSM 15511</strain>
    </source>
</reference>
<organism evidence="1 2">
    <name type="scientific">Erysipelothrix inopinata</name>
    <dbReference type="NCBI Taxonomy" id="225084"/>
    <lineage>
        <taxon>Bacteria</taxon>
        <taxon>Bacillati</taxon>
        <taxon>Bacillota</taxon>
        <taxon>Erysipelotrichia</taxon>
        <taxon>Erysipelotrichales</taxon>
        <taxon>Erysipelotrichaceae</taxon>
        <taxon>Erysipelothrix</taxon>
    </lineage>
</organism>
<dbReference type="KEGG" id="eio:H9L01_03990"/>
<proteinExistence type="predicted"/>
<dbReference type="Proteomes" id="UP000515928">
    <property type="component" value="Chromosome"/>
</dbReference>
<protein>
    <submittedName>
        <fullName evidence="1">Uncharacterized protein</fullName>
    </submittedName>
</protein>
<keyword evidence="2" id="KW-1185">Reference proteome</keyword>
<dbReference type="RefSeq" id="WP_187534722.1">
    <property type="nucleotide sequence ID" value="NZ_CP060715.1"/>
</dbReference>
<accession>A0A7G9S0Z8</accession>
<evidence type="ECO:0000313" key="2">
    <source>
        <dbReference type="Proteomes" id="UP000515928"/>
    </source>
</evidence>
<name>A0A7G9S0Z8_9FIRM</name>